<feature type="transmembrane region" description="Helical" evidence="6">
    <location>
        <begin position="267"/>
        <end position="290"/>
    </location>
</feature>
<reference evidence="9" key="1">
    <citation type="journal article" date="2017" name="BMC Genomics">
        <title>Gapless genome assembly of Colletotrichum higginsianum reveals chromosome structure and association of transposable elements with secondary metabolite gene clusters.</title>
        <authorList>
            <person name="Dallery J.-F."/>
            <person name="Lapalu N."/>
            <person name="Zampounis A."/>
            <person name="Pigne S."/>
            <person name="Luyten I."/>
            <person name="Amselem J."/>
            <person name="Wittenberg A.H.J."/>
            <person name="Zhou S."/>
            <person name="de Queiroz M.V."/>
            <person name="Robin G.P."/>
            <person name="Auger A."/>
            <person name="Hainaut M."/>
            <person name="Henrissat B."/>
            <person name="Kim K.-T."/>
            <person name="Lee Y.-H."/>
            <person name="Lespinet O."/>
            <person name="Schwartz D.C."/>
            <person name="Thon M.R."/>
            <person name="O'Connell R.J."/>
        </authorList>
    </citation>
    <scope>NUCLEOTIDE SEQUENCE [LARGE SCALE GENOMIC DNA]</scope>
    <source>
        <strain evidence="9">IMI 349063</strain>
    </source>
</reference>
<comment type="caution">
    <text evidence="8">The sequence shown here is derived from an EMBL/GenBank/DDBJ whole genome shotgun (WGS) entry which is preliminary data.</text>
</comment>
<organism evidence="8 9">
    <name type="scientific">Colletotrichum higginsianum (strain IMI 349063)</name>
    <name type="common">Crucifer anthracnose fungus</name>
    <dbReference type="NCBI Taxonomy" id="759273"/>
    <lineage>
        <taxon>Eukaryota</taxon>
        <taxon>Fungi</taxon>
        <taxon>Dikarya</taxon>
        <taxon>Ascomycota</taxon>
        <taxon>Pezizomycotina</taxon>
        <taxon>Sordariomycetes</taxon>
        <taxon>Hypocreomycetidae</taxon>
        <taxon>Glomerellales</taxon>
        <taxon>Glomerellaceae</taxon>
        <taxon>Colletotrichum</taxon>
        <taxon>Colletotrichum destructivum species complex</taxon>
    </lineage>
</organism>
<feature type="transmembrane region" description="Helical" evidence="6">
    <location>
        <begin position="536"/>
        <end position="558"/>
    </location>
</feature>
<evidence type="ECO:0000256" key="2">
    <source>
        <dbReference type="ARBA" id="ARBA00022692"/>
    </source>
</evidence>
<dbReference type="VEuPathDB" id="FungiDB:CH63R_09080"/>
<feature type="region of interest" description="Disordered" evidence="5">
    <location>
        <begin position="14"/>
        <end position="124"/>
    </location>
</feature>
<protein>
    <submittedName>
        <fullName evidence="8">Major facilitator superfamily transporter</fullName>
    </submittedName>
</protein>
<dbReference type="Pfam" id="PF07690">
    <property type="entry name" value="MFS_1"/>
    <property type="match status" value="1"/>
</dbReference>
<feature type="transmembrane region" description="Helical" evidence="6">
    <location>
        <begin position="239"/>
        <end position="260"/>
    </location>
</feature>
<evidence type="ECO:0000256" key="1">
    <source>
        <dbReference type="ARBA" id="ARBA00004141"/>
    </source>
</evidence>
<proteinExistence type="predicted"/>
<dbReference type="SUPFAM" id="SSF103473">
    <property type="entry name" value="MFS general substrate transporter"/>
    <property type="match status" value="1"/>
</dbReference>
<gene>
    <name evidence="8" type="ORF">CH63R_09080</name>
</gene>
<evidence type="ECO:0000256" key="5">
    <source>
        <dbReference type="SAM" id="MobiDB-lite"/>
    </source>
</evidence>
<dbReference type="InterPro" id="IPR020846">
    <property type="entry name" value="MFS_dom"/>
</dbReference>
<sequence>MITKLPNSNAVIERVPGLNGNDIGPRRKVRDKGILAGPSSMAHERTPHLRNRQHVADNESKRADEEASFADATETTTLLNSETSSRTLRNGSSAGSRRDRGSSPDKGDGEDDQDDDDDEGPKQSISATRAGVLMLSTWVLIFLQGPQSTERPTPRPASNTSGMTMTQSVVAEDLEAYADAMWFTSSYLISMASLAPLFGRLATIFSPRSLVLPLGCFFAAGGVVTSQAPSFWVFIAGRILTGMGGAGIMTLSVILVLELVGKRRRGVFVGLVNAGFTIGLSFGAVVYGALLSVIGWRALFAVQTPLGLLAGLGAFWSIPKSFSSDHETKGKSALQKLARIDYAGAVTLVLTIVLFLYGLSGEIQTRPLVLSALSLLLFVLIEFRLAADPIIPLSVLSSRGVLLSCTAQLLFMSIRWTLLYYAPIFVLAVRGYAPAVAGSILIPTNVGFGSGGLIVGWLHVRRNGAFWSPSVVSLTCFAATMFGLSFVGTADSPVWALILAVVLNGLATGATLNYTLAHLLHLSRPEEHFVSTSLLGTFRGFGGSFGTAIGGGVFYRILRSGLVAGFTELDGGRLSEERRELVTRLIGSPALVFNGGLSPAEHAIAVERYAGASRGTWRAAAALAVVAIVIQASTGWRGPTGGKEVDDETEARAALMENEGAGEA</sequence>
<evidence type="ECO:0000259" key="7">
    <source>
        <dbReference type="PROSITE" id="PS50850"/>
    </source>
</evidence>
<dbReference type="KEGG" id="chig:CH63R_09080"/>
<dbReference type="PANTHER" id="PTHR23501:SF6">
    <property type="entry name" value="MULTIDRUG TRANSPORTER, PUTATIVE (AFU_ORTHOLOGUE AFUA_3G14560)-RELATED"/>
    <property type="match status" value="1"/>
</dbReference>
<feature type="transmembrane region" description="Helical" evidence="6">
    <location>
        <begin position="180"/>
        <end position="198"/>
    </location>
</feature>
<dbReference type="PROSITE" id="PS50850">
    <property type="entry name" value="MFS"/>
    <property type="match status" value="1"/>
</dbReference>
<feature type="transmembrane region" description="Helical" evidence="6">
    <location>
        <begin position="365"/>
        <end position="383"/>
    </location>
</feature>
<keyword evidence="9" id="KW-1185">Reference proteome</keyword>
<feature type="compositionally biased region" description="Basic and acidic residues" evidence="5">
    <location>
        <begin position="54"/>
        <end position="65"/>
    </location>
</feature>
<evidence type="ECO:0000313" key="8">
    <source>
        <dbReference type="EMBL" id="OBR07559.1"/>
    </source>
</evidence>
<evidence type="ECO:0000256" key="4">
    <source>
        <dbReference type="ARBA" id="ARBA00023136"/>
    </source>
</evidence>
<dbReference type="RefSeq" id="XP_018156077.1">
    <property type="nucleotide sequence ID" value="XM_018304054.1"/>
</dbReference>
<feature type="domain" description="Major facilitator superfamily (MFS) profile" evidence="7">
    <location>
        <begin position="133"/>
        <end position="579"/>
    </location>
</feature>
<comment type="subcellular location">
    <subcellularLocation>
        <location evidence="1">Membrane</location>
        <topology evidence="1">Multi-pass membrane protein</topology>
    </subcellularLocation>
</comment>
<name>A0A1B7Y684_COLHI</name>
<keyword evidence="3 6" id="KW-1133">Transmembrane helix</keyword>
<dbReference type="EMBL" id="LTAN01000006">
    <property type="protein sequence ID" value="OBR07559.1"/>
    <property type="molecule type" value="Genomic_DNA"/>
</dbReference>
<feature type="transmembrane region" description="Helical" evidence="6">
    <location>
        <begin position="417"/>
        <end position="433"/>
    </location>
</feature>
<dbReference type="Gene3D" id="1.20.1250.20">
    <property type="entry name" value="MFS general substrate transporter like domains"/>
    <property type="match status" value="1"/>
</dbReference>
<dbReference type="GeneID" id="28868161"/>
<feature type="transmembrane region" description="Helical" evidence="6">
    <location>
        <begin position="340"/>
        <end position="359"/>
    </location>
</feature>
<dbReference type="GO" id="GO:0015174">
    <property type="term" value="F:basic amino acid transmembrane transporter activity"/>
    <property type="evidence" value="ECO:0007669"/>
    <property type="project" value="TreeGrafter"/>
</dbReference>
<keyword evidence="2 6" id="KW-0812">Transmembrane</keyword>
<dbReference type="PANTHER" id="PTHR23501">
    <property type="entry name" value="MAJOR FACILITATOR SUPERFAMILY"/>
    <property type="match status" value="1"/>
</dbReference>
<feature type="transmembrane region" description="Helical" evidence="6">
    <location>
        <begin position="466"/>
        <end position="487"/>
    </location>
</feature>
<feature type="compositionally biased region" description="Basic and acidic residues" evidence="5">
    <location>
        <begin position="96"/>
        <end position="107"/>
    </location>
</feature>
<dbReference type="GO" id="GO:0000329">
    <property type="term" value="C:fungal-type vacuole membrane"/>
    <property type="evidence" value="ECO:0007669"/>
    <property type="project" value="TreeGrafter"/>
</dbReference>
<feature type="transmembrane region" description="Helical" evidence="6">
    <location>
        <begin position="440"/>
        <end position="460"/>
    </location>
</feature>
<evidence type="ECO:0000256" key="6">
    <source>
        <dbReference type="SAM" id="Phobius"/>
    </source>
</evidence>
<dbReference type="Proteomes" id="UP000092177">
    <property type="component" value="Chromosome 6"/>
</dbReference>
<dbReference type="InterPro" id="IPR036259">
    <property type="entry name" value="MFS_trans_sf"/>
</dbReference>
<dbReference type="AlphaFoldDB" id="A0A1B7Y684"/>
<evidence type="ECO:0000313" key="9">
    <source>
        <dbReference type="Proteomes" id="UP000092177"/>
    </source>
</evidence>
<keyword evidence="4 6" id="KW-0472">Membrane</keyword>
<feature type="compositionally biased region" description="Acidic residues" evidence="5">
    <location>
        <begin position="108"/>
        <end position="119"/>
    </location>
</feature>
<feature type="compositionally biased region" description="Low complexity" evidence="5">
    <location>
        <begin position="73"/>
        <end position="95"/>
    </location>
</feature>
<evidence type="ECO:0000256" key="3">
    <source>
        <dbReference type="ARBA" id="ARBA00022989"/>
    </source>
</evidence>
<dbReference type="InterPro" id="IPR011701">
    <property type="entry name" value="MFS"/>
</dbReference>
<feature type="transmembrane region" description="Helical" evidence="6">
    <location>
        <begin position="494"/>
        <end position="516"/>
    </location>
</feature>
<dbReference type="OrthoDB" id="4160219at2759"/>
<accession>A0A1B7Y684</accession>
<feature type="transmembrane region" description="Helical" evidence="6">
    <location>
        <begin position="210"/>
        <end position="233"/>
    </location>
</feature>